<evidence type="ECO:0000313" key="2">
    <source>
        <dbReference type="EMBL" id="CRL12393.1"/>
    </source>
</evidence>
<proteinExistence type="predicted"/>
<dbReference type="RefSeq" id="WP_050674100.1">
    <property type="nucleotide sequence ID" value="NZ_CVRL01000039.1"/>
</dbReference>
<keyword evidence="3" id="KW-1185">Reference proteome</keyword>
<dbReference type="Pfam" id="PF08239">
    <property type="entry name" value="SH3_3"/>
    <property type="match status" value="1"/>
</dbReference>
<sequence>MSRFVVASFLFLGWGFYEASGGADFEPPKGPSAALDVADAMFGQDDTPSRATPVTAESLVSKVALRVDSATSATKTERPLADPSLRKRVAMEQIAAVGNSFTDSDTAFSVGAASQADDQQATVQLASLSNGLSGLSDATPEAELITAAAVVDEIEDPKADIRSVTATRVNMRSGPGTVYPVLDQLTNGAEVQVIEDIGTGWLHLRTVEGEKVGWIAASLISKKGS</sequence>
<protein>
    <submittedName>
        <fullName evidence="2">SH3 domain protein</fullName>
    </submittedName>
</protein>
<gene>
    <name evidence="2" type="ORF">NIT7321_03267</name>
</gene>
<reference evidence="3" key="1">
    <citation type="submission" date="2015-05" db="EMBL/GenBank/DDBJ databases">
        <authorList>
            <person name="Rodrigo-Torres Lidia"/>
            <person name="Arahal R.David."/>
        </authorList>
    </citation>
    <scope>NUCLEOTIDE SEQUENCE [LARGE SCALE GENOMIC DNA]</scope>
    <source>
        <strain evidence="3">CECT 7321</strain>
    </source>
</reference>
<feature type="domain" description="SH3b" evidence="1">
    <location>
        <begin position="159"/>
        <end position="224"/>
    </location>
</feature>
<evidence type="ECO:0000313" key="3">
    <source>
        <dbReference type="Proteomes" id="UP000043764"/>
    </source>
</evidence>
<dbReference type="Proteomes" id="UP000043764">
    <property type="component" value="Unassembled WGS sequence"/>
</dbReference>
<dbReference type="SMART" id="SM00287">
    <property type="entry name" value="SH3b"/>
    <property type="match status" value="1"/>
</dbReference>
<organism evidence="2 3">
    <name type="scientific">Phaeobacter italicus</name>
    <dbReference type="NCBI Taxonomy" id="481446"/>
    <lineage>
        <taxon>Bacteria</taxon>
        <taxon>Pseudomonadati</taxon>
        <taxon>Pseudomonadota</taxon>
        <taxon>Alphaproteobacteria</taxon>
        <taxon>Rhodobacterales</taxon>
        <taxon>Roseobacteraceae</taxon>
        <taxon>Phaeobacter</taxon>
    </lineage>
</organism>
<dbReference type="Gene3D" id="2.30.30.40">
    <property type="entry name" value="SH3 Domains"/>
    <property type="match status" value="1"/>
</dbReference>
<dbReference type="AlphaFoldDB" id="A0A0H5D6R8"/>
<name>A0A0H5D6R8_9RHOB</name>
<dbReference type="EMBL" id="CVRL01000039">
    <property type="protein sequence ID" value="CRL12393.1"/>
    <property type="molecule type" value="Genomic_DNA"/>
</dbReference>
<dbReference type="PROSITE" id="PS51781">
    <property type="entry name" value="SH3B"/>
    <property type="match status" value="1"/>
</dbReference>
<dbReference type="STRING" id="481446.NIT7645_01981"/>
<dbReference type="InterPro" id="IPR003646">
    <property type="entry name" value="SH3-like_bac-type"/>
</dbReference>
<evidence type="ECO:0000259" key="1">
    <source>
        <dbReference type="PROSITE" id="PS51781"/>
    </source>
</evidence>
<accession>A0A0H5D6R8</accession>